<keyword evidence="10" id="KW-1185">Reference proteome</keyword>
<comment type="similarity">
    <text evidence="1">Belongs to the DNA2/NAM7 helicase family.</text>
</comment>
<evidence type="ECO:0000259" key="7">
    <source>
        <dbReference type="Pfam" id="PF13086"/>
    </source>
</evidence>
<keyword evidence="6" id="KW-0175">Coiled coil</keyword>
<dbReference type="Pfam" id="PF13086">
    <property type="entry name" value="AAA_11"/>
    <property type="match status" value="1"/>
</dbReference>
<dbReference type="GO" id="GO:0016787">
    <property type="term" value="F:hydrolase activity"/>
    <property type="evidence" value="ECO:0007669"/>
    <property type="project" value="UniProtKB-KW"/>
</dbReference>
<feature type="domain" description="DNA2/NAM7 helicase helicase" evidence="7">
    <location>
        <begin position="266"/>
        <end position="476"/>
    </location>
</feature>
<feature type="domain" description="DNA2/NAM7 helicase-like C-terminal" evidence="8">
    <location>
        <begin position="877"/>
        <end position="980"/>
    </location>
</feature>
<keyword evidence="2" id="KW-0547">Nucleotide-binding</keyword>
<evidence type="ECO:0000256" key="5">
    <source>
        <dbReference type="ARBA" id="ARBA00022840"/>
    </source>
</evidence>
<dbReference type="Pfam" id="PF13087">
    <property type="entry name" value="AAA_12"/>
    <property type="match status" value="1"/>
</dbReference>
<gene>
    <name evidence="9" type="ORF">IV68_GL000247</name>
</gene>
<dbReference type="OrthoDB" id="9757917at2"/>
<protein>
    <recommendedName>
        <fullName evidence="11">Replication ATP-dependent helicase</fullName>
    </recommendedName>
</protein>
<dbReference type="PATRIC" id="fig|1123500.6.peg.245"/>
<organism evidence="9 10">
    <name type="scientific">Weissella halotolerans DSM 20190</name>
    <dbReference type="NCBI Taxonomy" id="1123500"/>
    <lineage>
        <taxon>Bacteria</taxon>
        <taxon>Bacillati</taxon>
        <taxon>Bacillota</taxon>
        <taxon>Bacilli</taxon>
        <taxon>Lactobacillales</taxon>
        <taxon>Lactobacillaceae</taxon>
        <taxon>Weissella</taxon>
    </lineage>
</organism>
<dbReference type="AlphaFoldDB" id="A0A0R2G7K4"/>
<keyword evidence="3" id="KW-0378">Hydrolase</keyword>
<reference evidence="9 10" key="1">
    <citation type="journal article" date="2015" name="Genome Announc.">
        <title>Expanding the biotechnology potential of lactobacilli through comparative genomics of 213 strains and associated genera.</title>
        <authorList>
            <person name="Sun Z."/>
            <person name="Harris H.M."/>
            <person name="McCann A."/>
            <person name="Guo C."/>
            <person name="Argimon S."/>
            <person name="Zhang W."/>
            <person name="Yang X."/>
            <person name="Jeffery I.B."/>
            <person name="Cooney J.C."/>
            <person name="Kagawa T.F."/>
            <person name="Liu W."/>
            <person name="Song Y."/>
            <person name="Salvetti E."/>
            <person name="Wrobel A."/>
            <person name="Rasinkangas P."/>
            <person name="Parkhill J."/>
            <person name="Rea M.C."/>
            <person name="O'Sullivan O."/>
            <person name="Ritari J."/>
            <person name="Douillard F.P."/>
            <person name="Paul Ross R."/>
            <person name="Yang R."/>
            <person name="Briner A.E."/>
            <person name="Felis G.E."/>
            <person name="de Vos W.M."/>
            <person name="Barrangou R."/>
            <person name="Klaenhammer T.R."/>
            <person name="Caufield P.W."/>
            <person name="Cui Y."/>
            <person name="Zhang H."/>
            <person name="O'Toole P.W."/>
        </authorList>
    </citation>
    <scope>NUCLEOTIDE SEQUENCE [LARGE SCALE GENOMIC DNA]</scope>
    <source>
        <strain evidence="9 10">DSM 20190</strain>
    </source>
</reference>
<dbReference type="InterPro" id="IPR050534">
    <property type="entry name" value="Coronavir_polyprotein_1ab"/>
</dbReference>
<keyword evidence="5" id="KW-0067">ATP-binding</keyword>
<evidence type="ECO:0000313" key="10">
    <source>
        <dbReference type="Proteomes" id="UP000051296"/>
    </source>
</evidence>
<dbReference type="GO" id="GO:0043139">
    <property type="term" value="F:5'-3' DNA helicase activity"/>
    <property type="evidence" value="ECO:0007669"/>
    <property type="project" value="TreeGrafter"/>
</dbReference>
<evidence type="ECO:0000313" key="9">
    <source>
        <dbReference type="EMBL" id="KRN33447.1"/>
    </source>
</evidence>
<proteinExistence type="inferred from homology"/>
<evidence type="ECO:0000256" key="3">
    <source>
        <dbReference type="ARBA" id="ARBA00022801"/>
    </source>
</evidence>
<feature type="coiled-coil region" evidence="6">
    <location>
        <begin position="447"/>
        <end position="513"/>
    </location>
</feature>
<keyword evidence="4" id="KW-0347">Helicase</keyword>
<evidence type="ECO:0000256" key="4">
    <source>
        <dbReference type="ARBA" id="ARBA00022806"/>
    </source>
</evidence>
<evidence type="ECO:0000259" key="8">
    <source>
        <dbReference type="Pfam" id="PF13087"/>
    </source>
</evidence>
<comment type="caution">
    <text evidence="9">The sequence shown here is derived from an EMBL/GenBank/DDBJ whole genome shotgun (WGS) entry which is preliminary data.</text>
</comment>
<accession>A0A0R2G7K4</accession>
<dbReference type="eggNOG" id="COG0419">
    <property type="taxonomic scope" value="Bacteria"/>
</dbReference>
<evidence type="ECO:0000256" key="1">
    <source>
        <dbReference type="ARBA" id="ARBA00007913"/>
    </source>
</evidence>
<dbReference type="PANTHER" id="PTHR43788:SF8">
    <property type="entry name" value="DNA-BINDING PROTEIN SMUBP-2"/>
    <property type="match status" value="1"/>
</dbReference>
<dbReference type="InterPro" id="IPR027417">
    <property type="entry name" value="P-loop_NTPase"/>
</dbReference>
<sequence>MDAKENILDAWIAIEKLSEGNINLREGSNFKYKKLPRFHENWTDFFRGKLSDMYMNGVKPSKHSNPGFVLYFDIFNFKDLINKLTKKFEINDKYHDDNNAKKYTYCVAFKLDGDQFKLVENSLFYTMSGYAHRKGNLPANITEAQEQLSKCLAETFQYDFDKGMSKLIGQKTQDSGENYYEITDDVTNLDPFLHSFYVEDLEFAKGSYSENLTNYLFGSSTEKINLDSNKSSDSFNSQEIYKILEPKNYPLGRFPANPEWGLSLMQQIAVNIAINDSSNVRGVNGPPGTGKTTLLKDIFAEHTVRQAFIIADLPKKHLSLTETYFAKGKIAKLDTEISNNNILVASSNNGAVQNIVTDLPNIGQVDKQFLQDVLEDDYFTHLSDEDSDNQTWGLFAAEGGKKDNVQKILTKIKKMSEDFLNDFEQNENAYNDFIKQYHLVESKRQAAQKLSDLYKEFLKVRTELEERTQTYNQRLIIEEDKCRKKIDEQKITLSNLRKLIEENKTNLSGLENHSSMNTHKISLEKDTIDAIKHQRPAAYWLLKLIQHPTAKAYKHKSLKAYTKLYQLLDQQQKIENACEQKMKRLKELQLEYKRLIDNVESIRKKFVSWKRREENTLRDLSQRVSNMQKDITQSGVEPLDLTMNYDELQQTNPWFTKEYRVEQSKLFMAALAVKKQFLYENQKSLKASYLIWSHMGDYAIAPKKHLISIAWDWINFAIPVIGTTFASFARMFKFMEENTIGNIYIDEAGQATPQSAVGAMIRGRRVMAVGDPAQIRPVVTLSNGVIGLIAHRYHAAENIINGYSSVQTLVDQASKFGYQKTEEEWVGIPLWVHRRSLNPMFSISNELSYQKQMVLPGNMLKPGKGRWVNIGGESNDKFVMQQGKWLKEKISHRKSDNIFVISPFKNVVNQLKKSLGKVGFDKSNIGTVHTFQGKETDIVYLVLGASDKEKGAALWAVSEPNLINVAATRAKREFYIIGDKHLYEELGSEVVDITLSVFCDYSDACEEQKVDK</sequence>
<dbReference type="Proteomes" id="UP000051296">
    <property type="component" value="Unassembled WGS sequence"/>
</dbReference>
<evidence type="ECO:0000256" key="6">
    <source>
        <dbReference type="SAM" id="Coils"/>
    </source>
</evidence>
<dbReference type="InParanoid" id="A0A0R2G7K4"/>
<dbReference type="EMBL" id="JQAX01000001">
    <property type="protein sequence ID" value="KRN33447.1"/>
    <property type="molecule type" value="Genomic_DNA"/>
</dbReference>
<feature type="coiled-coil region" evidence="6">
    <location>
        <begin position="568"/>
        <end position="630"/>
    </location>
</feature>
<dbReference type="SUPFAM" id="SSF52540">
    <property type="entry name" value="P-loop containing nucleoside triphosphate hydrolases"/>
    <property type="match status" value="1"/>
</dbReference>
<dbReference type="Gene3D" id="3.40.50.300">
    <property type="entry name" value="P-loop containing nucleotide triphosphate hydrolases"/>
    <property type="match status" value="3"/>
</dbReference>
<dbReference type="InterPro" id="IPR041679">
    <property type="entry name" value="DNA2/NAM7-like_C"/>
</dbReference>
<dbReference type="GO" id="GO:0005524">
    <property type="term" value="F:ATP binding"/>
    <property type="evidence" value="ECO:0007669"/>
    <property type="project" value="UniProtKB-KW"/>
</dbReference>
<evidence type="ECO:0008006" key="11">
    <source>
        <dbReference type="Google" id="ProtNLM"/>
    </source>
</evidence>
<dbReference type="eggNOG" id="COG1112">
    <property type="taxonomic scope" value="Bacteria"/>
</dbReference>
<name>A0A0R2G7K4_9LACO</name>
<evidence type="ECO:0000256" key="2">
    <source>
        <dbReference type="ARBA" id="ARBA00022741"/>
    </source>
</evidence>
<dbReference type="RefSeq" id="WP_022791060.1">
    <property type="nucleotide sequence ID" value="NZ_ATUU01000001.1"/>
</dbReference>
<dbReference type="InterPro" id="IPR041677">
    <property type="entry name" value="DNA2/NAM7_AAA_11"/>
</dbReference>
<dbReference type="PANTHER" id="PTHR43788">
    <property type="entry name" value="DNA2/NAM7 HELICASE FAMILY MEMBER"/>
    <property type="match status" value="1"/>
</dbReference>